<keyword evidence="2" id="KW-0472">Membrane</keyword>
<dbReference type="Proteomes" id="UP001233172">
    <property type="component" value="Unassembled WGS sequence"/>
</dbReference>
<feature type="transmembrane region" description="Helical" evidence="2">
    <location>
        <begin position="35"/>
        <end position="56"/>
    </location>
</feature>
<accession>A0AAD8AWR5</accession>
<evidence type="ECO:0000313" key="3">
    <source>
        <dbReference type="EMBL" id="KAK0043073.1"/>
    </source>
</evidence>
<sequence>MQQILTTANNVTEFYENETTTASSMTSRQPQGALWVPYLAVLFFLLTTAILIFSIYRYGKRVRKRQRTILDYLEVDIDLNRRRICGIMRTPITIRFDEIHRGSIGERPSGSSFVETIQNIKEDYHSKHSDQSSPLAFRETRMSQTSSRGKLNDNHNPSVWNVERCEEKGTASLQFPPFDEDDFPMNKRSANANRAKRNNDRLYMKDGGFYSEPELYPLCRDSTFPQNDDSFYKHREKNFFEGDAFESQEYSFKPKCLNPKELLTTDFILNYPPSEASSLPCPEQNWEKRTKSPNSRRADTGFRVSSHLRQKLRSDRRRFFSDYSINNPEGYNPNEMLNELSSKKLPSGKRGTHHQSSSKVLKDNVWSQRTTRNEVMSQSNTPNLADTEVHSQHVHRSAKIAKEKRAFSSRSRPLSSLKTALDTRGKRDTNCCLDIETIEDAGQIYKTKSRRKTDIGNAAETEMFVCGSSWLEGGSSNPGSDTTDSSVMMEQTDL</sequence>
<feature type="compositionally biased region" description="Polar residues" evidence="1">
    <location>
        <begin position="474"/>
        <end position="494"/>
    </location>
</feature>
<keyword evidence="4" id="KW-1185">Reference proteome</keyword>
<comment type="caution">
    <text evidence="3">The sequence shown here is derived from an EMBL/GenBank/DDBJ whole genome shotgun (WGS) entry which is preliminary data.</text>
</comment>
<feature type="region of interest" description="Disordered" evidence="1">
    <location>
        <begin position="276"/>
        <end position="301"/>
    </location>
</feature>
<evidence type="ECO:0000256" key="1">
    <source>
        <dbReference type="SAM" id="MobiDB-lite"/>
    </source>
</evidence>
<protein>
    <submittedName>
        <fullName evidence="3">Uncharacterized protein</fullName>
    </submittedName>
</protein>
<reference evidence="3" key="2">
    <citation type="submission" date="2023-04" db="EMBL/GenBank/DDBJ databases">
        <authorList>
            <person name="Bu L."/>
            <person name="Lu L."/>
            <person name="Laidemitt M.R."/>
            <person name="Zhang S.M."/>
            <person name="Mutuku M."/>
            <person name="Mkoji G."/>
            <person name="Steinauer M."/>
            <person name="Loker E.S."/>
        </authorList>
    </citation>
    <scope>NUCLEOTIDE SEQUENCE</scope>
    <source>
        <strain evidence="3">KasaAsao</strain>
        <tissue evidence="3">Whole Snail</tissue>
    </source>
</reference>
<feature type="compositionally biased region" description="Polar residues" evidence="1">
    <location>
        <begin position="408"/>
        <end position="418"/>
    </location>
</feature>
<keyword evidence="2" id="KW-0812">Transmembrane</keyword>
<evidence type="ECO:0000313" key="4">
    <source>
        <dbReference type="Proteomes" id="UP001233172"/>
    </source>
</evidence>
<feature type="region of interest" description="Disordered" evidence="1">
    <location>
        <begin position="470"/>
        <end position="494"/>
    </location>
</feature>
<feature type="region of interest" description="Disordered" evidence="1">
    <location>
        <begin position="384"/>
        <end position="421"/>
    </location>
</feature>
<evidence type="ECO:0000256" key="2">
    <source>
        <dbReference type="SAM" id="Phobius"/>
    </source>
</evidence>
<name>A0AAD8AWR5_BIOPF</name>
<proteinExistence type="predicted"/>
<dbReference type="AlphaFoldDB" id="A0AAD8AWR5"/>
<feature type="region of interest" description="Disordered" evidence="1">
    <location>
        <begin position="328"/>
        <end position="361"/>
    </location>
</feature>
<keyword evidence="2" id="KW-1133">Transmembrane helix</keyword>
<reference evidence="3" key="1">
    <citation type="journal article" date="2023" name="PLoS Negl. Trop. Dis.">
        <title>A genome sequence for Biomphalaria pfeifferi, the major vector snail for the human-infecting parasite Schistosoma mansoni.</title>
        <authorList>
            <person name="Bu L."/>
            <person name="Lu L."/>
            <person name="Laidemitt M.R."/>
            <person name="Zhang S.M."/>
            <person name="Mutuku M."/>
            <person name="Mkoji G."/>
            <person name="Steinauer M."/>
            <person name="Loker E.S."/>
        </authorList>
    </citation>
    <scope>NUCLEOTIDE SEQUENCE</scope>
    <source>
        <strain evidence="3">KasaAsao</strain>
    </source>
</reference>
<feature type="compositionally biased region" description="Basic and acidic residues" evidence="1">
    <location>
        <begin position="285"/>
        <end position="300"/>
    </location>
</feature>
<dbReference type="EMBL" id="JASAOG010000225">
    <property type="protein sequence ID" value="KAK0043073.1"/>
    <property type="molecule type" value="Genomic_DNA"/>
</dbReference>
<organism evidence="3 4">
    <name type="scientific">Biomphalaria pfeifferi</name>
    <name type="common">Bloodfluke planorb</name>
    <name type="synonym">Freshwater snail</name>
    <dbReference type="NCBI Taxonomy" id="112525"/>
    <lineage>
        <taxon>Eukaryota</taxon>
        <taxon>Metazoa</taxon>
        <taxon>Spiralia</taxon>
        <taxon>Lophotrochozoa</taxon>
        <taxon>Mollusca</taxon>
        <taxon>Gastropoda</taxon>
        <taxon>Heterobranchia</taxon>
        <taxon>Euthyneura</taxon>
        <taxon>Panpulmonata</taxon>
        <taxon>Hygrophila</taxon>
        <taxon>Lymnaeoidea</taxon>
        <taxon>Planorbidae</taxon>
        <taxon>Biomphalaria</taxon>
    </lineage>
</organism>
<gene>
    <name evidence="3" type="ORF">Bpfe_027506</name>
</gene>